<proteinExistence type="predicted"/>
<name>A0A0F9DBE8_9ZZZZ</name>
<sequence>EAYKAFVAGLDEELLIAEAEANADAMGKIAARVAKKKALAVDLKHKLSVLARFALAKAISIASHGVL</sequence>
<gene>
    <name evidence="1" type="ORF">LCGC14_2299540</name>
</gene>
<dbReference type="AlphaFoldDB" id="A0A0F9DBE8"/>
<evidence type="ECO:0000313" key="1">
    <source>
        <dbReference type="EMBL" id="KKL51036.1"/>
    </source>
</evidence>
<accession>A0A0F9DBE8</accession>
<protein>
    <submittedName>
        <fullName evidence="1">Uncharacterized protein</fullName>
    </submittedName>
</protein>
<feature type="non-terminal residue" evidence="1">
    <location>
        <position position="1"/>
    </location>
</feature>
<dbReference type="EMBL" id="LAZR01032387">
    <property type="protein sequence ID" value="KKL51036.1"/>
    <property type="molecule type" value="Genomic_DNA"/>
</dbReference>
<organism evidence="1">
    <name type="scientific">marine sediment metagenome</name>
    <dbReference type="NCBI Taxonomy" id="412755"/>
    <lineage>
        <taxon>unclassified sequences</taxon>
        <taxon>metagenomes</taxon>
        <taxon>ecological metagenomes</taxon>
    </lineage>
</organism>
<reference evidence="1" key="1">
    <citation type="journal article" date="2015" name="Nature">
        <title>Complex archaea that bridge the gap between prokaryotes and eukaryotes.</title>
        <authorList>
            <person name="Spang A."/>
            <person name="Saw J.H."/>
            <person name="Jorgensen S.L."/>
            <person name="Zaremba-Niedzwiedzka K."/>
            <person name="Martijn J."/>
            <person name="Lind A.E."/>
            <person name="van Eijk R."/>
            <person name="Schleper C."/>
            <person name="Guy L."/>
            <person name="Ettema T.J."/>
        </authorList>
    </citation>
    <scope>NUCLEOTIDE SEQUENCE</scope>
</reference>
<comment type="caution">
    <text evidence="1">The sequence shown here is derived from an EMBL/GenBank/DDBJ whole genome shotgun (WGS) entry which is preliminary data.</text>
</comment>